<dbReference type="GeneID" id="27338816"/>
<dbReference type="VEuPathDB" id="FungiDB:PV08_11733"/>
<feature type="compositionally biased region" description="Basic and acidic residues" evidence="1">
    <location>
        <begin position="409"/>
        <end position="422"/>
    </location>
</feature>
<feature type="compositionally biased region" description="Basic and acidic residues" evidence="1">
    <location>
        <begin position="454"/>
        <end position="464"/>
    </location>
</feature>
<dbReference type="OrthoDB" id="4161467at2759"/>
<evidence type="ECO:0000313" key="3">
    <source>
        <dbReference type="Proteomes" id="UP000053328"/>
    </source>
</evidence>
<protein>
    <recommendedName>
        <fullName evidence="4">CCHC-type domain-containing protein</fullName>
    </recommendedName>
</protein>
<evidence type="ECO:0000256" key="1">
    <source>
        <dbReference type="SAM" id="MobiDB-lite"/>
    </source>
</evidence>
<proteinExistence type="predicted"/>
<dbReference type="EMBL" id="KN847501">
    <property type="protein sequence ID" value="KIW09957.1"/>
    <property type="molecule type" value="Genomic_DNA"/>
</dbReference>
<feature type="compositionally biased region" description="Acidic residues" evidence="1">
    <location>
        <begin position="428"/>
        <end position="444"/>
    </location>
</feature>
<keyword evidence="3" id="KW-1185">Reference proteome</keyword>
<gene>
    <name evidence="2" type="ORF">PV08_11733</name>
</gene>
<feature type="region of interest" description="Disordered" evidence="1">
    <location>
        <begin position="229"/>
        <end position="297"/>
    </location>
</feature>
<dbReference type="HOGENOM" id="CLU_408838_0_0_1"/>
<dbReference type="AlphaFoldDB" id="A0A0D1ZAD3"/>
<dbReference type="Proteomes" id="UP000053328">
    <property type="component" value="Unassembled WGS sequence"/>
</dbReference>
<dbReference type="RefSeq" id="XP_016230173.1">
    <property type="nucleotide sequence ID" value="XM_016386041.1"/>
</dbReference>
<name>A0A0D1ZAD3_9EURO</name>
<sequence>MASRPAAPPSRATAAPPGAVVAPLMSFAATRQAAPAEVIRALKESHQLDKIPFDVRMKGIIRDKVFPGTVCKECRLPHPTCYHGKGYYEAFKPCGSGSKELHCTQCGGRGHTVNECGKGEWRDFPDNPPLQHSHRTHFRPWPREYDWVPFPRHYYRPDLYPKADPMHPDLPKPIAQTGFEWGLAKAKWGLKYSIDTEYAFSRGLRPTKFDLKTVREWLPFAAIQEPLSAPVREPEARKEPPADSKVAKEKVLPNPEPKSEKKISSDATNAADPNEGYGGVTHHSSLPNPNHTEKNKGDLSPAWYKALAPMLPMEELRYSETLRGNLDAAIKQHEKGGSARTLNVLLAARQEVFDLYKIYMPHWSPARKKSFGDLPNKVKVVICSRIEERKEKAFQPPPPRKLDLQYERTRGQHGEPRFEEFVRSSGQEEPEEEELGDWADDDDFGGAGAATTTQDRRHPQIMPRSDEEADVHIKGLMDHVFSEFVLNRVVIRKYEDFIGKTLEDLNEKASQFATVLKANESKSEEKDRIVAKTREFLNAIKKLPTRWIGEVDQLIVVIKIQCNELGDDTERGMKNFTALQQALQKAFDDFERNMADHLSKCFSIEGVSEPFLSWLSSSCMEDPEVIAGIQGAFLPDESQPRAQLPRFTWPEYFLLEVIKKVAEPENDSKNES</sequence>
<feature type="compositionally biased region" description="Basic and acidic residues" evidence="1">
    <location>
        <begin position="232"/>
        <end position="264"/>
    </location>
</feature>
<evidence type="ECO:0008006" key="4">
    <source>
        <dbReference type="Google" id="ProtNLM"/>
    </source>
</evidence>
<accession>A0A0D1ZAD3</accession>
<evidence type="ECO:0000313" key="2">
    <source>
        <dbReference type="EMBL" id="KIW09957.1"/>
    </source>
</evidence>
<organism evidence="2 3">
    <name type="scientific">Exophiala spinifera</name>
    <dbReference type="NCBI Taxonomy" id="91928"/>
    <lineage>
        <taxon>Eukaryota</taxon>
        <taxon>Fungi</taxon>
        <taxon>Dikarya</taxon>
        <taxon>Ascomycota</taxon>
        <taxon>Pezizomycotina</taxon>
        <taxon>Eurotiomycetes</taxon>
        <taxon>Chaetothyriomycetidae</taxon>
        <taxon>Chaetothyriales</taxon>
        <taxon>Herpotrichiellaceae</taxon>
        <taxon>Exophiala</taxon>
    </lineage>
</organism>
<feature type="region of interest" description="Disordered" evidence="1">
    <location>
        <begin position="409"/>
        <end position="464"/>
    </location>
</feature>
<reference evidence="2 3" key="1">
    <citation type="submission" date="2015-01" db="EMBL/GenBank/DDBJ databases">
        <title>The Genome Sequence of Exophiala spinifera CBS89968.</title>
        <authorList>
            <consortium name="The Broad Institute Genomics Platform"/>
            <person name="Cuomo C."/>
            <person name="de Hoog S."/>
            <person name="Gorbushina A."/>
            <person name="Stielow B."/>
            <person name="Teixiera M."/>
            <person name="Abouelleil A."/>
            <person name="Chapman S.B."/>
            <person name="Priest M."/>
            <person name="Young S.K."/>
            <person name="Wortman J."/>
            <person name="Nusbaum C."/>
            <person name="Birren B."/>
        </authorList>
    </citation>
    <scope>NUCLEOTIDE SEQUENCE [LARGE SCALE GENOMIC DNA]</scope>
    <source>
        <strain evidence="2 3">CBS 89968</strain>
    </source>
</reference>